<keyword evidence="2" id="KW-0560">Oxidoreductase</keyword>
<dbReference type="InterPro" id="IPR013785">
    <property type="entry name" value="Aldolase_TIM"/>
</dbReference>
<feature type="domain" description="FMN hydroxy acid dehydrogenase" evidence="5">
    <location>
        <begin position="24"/>
        <end position="437"/>
    </location>
</feature>
<dbReference type="Proteomes" id="UP001583177">
    <property type="component" value="Unassembled WGS sequence"/>
</dbReference>
<dbReference type="CDD" id="cd03332">
    <property type="entry name" value="LMO_FMN"/>
    <property type="match status" value="1"/>
</dbReference>
<organism evidence="6 7">
    <name type="scientific">Diaporthe australafricana</name>
    <dbReference type="NCBI Taxonomy" id="127596"/>
    <lineage>
        <taxon>Eukaryota</taxon>
        <taxon>Fungi</taxon>
        <taxon>Dikarya</taxon>
        <taxon>Ascomycota</taxon>
        <taxon>Pezizomycotina</taxon>
        <taxon>Sordariomycetes</taxon>
        <taxon>Sordariomycetidae</taxon>
        <taxon>Diaporthales</taxon>
        <taxon>Diaporthaceae</taxon>
        <taxon>Diaporthe</taxon>
    </lineage>
</organism>
<dbReference type="PIRSF" id="PIRSF000138">
    <property type="entry name" value="Al-hdrx_acd_dh"/>
    <property type="match status" value="1"/>
</dbReference>
<comment type="caution">
    <text evidence="6">The sequence shown here is derived from an EMBL/GenBank/DDBJ whole genome shotgun (WGS) entry which is preliminary data.</text>
</comment>
<evidence type="ECO:0000256" key="2">
    <source>
        <dbReference type="ARBA" id="ARBA00023002"/>
    </source>
</evidence>
<dbReference type="PROSITE" id="PS51349">
    <property type="entry name" value="FMN_HYDROXY_ACID_DH_2"/>
    <property type="match status" value="1"/>
</dbReference>
<sequence>MAPSSNPDAVALEQSVYQAGLHSTKPPFTFQPSEWEPQAKAVLSANSWGYIHGNCGAGTTYRKNLAAFDRWSIVPRRLVPSRQDPATGADAFADTSTTVLGQDLPFPIAIAPIGVQRIFHPEGEVAAARASAAVGVPYTLSTASSTSIEDVAKAMDGRGKGDEEGPSQGQSTTPRWYQLYWPSREHDDITISLLSRAKKAGYTALFVTLDTYVLGWRPSDMDNGYNPFIHPDRIGVEIGLTDPVFQKKFKAEHGYDIEEARRHESETTGPNLGQAAQEWAKIVFPGHSHSWEDVEFLKKHWDGPIVLKGIQSVADARKCVEVGVQSVVVSNHGGRQQDGGVSSLGMLPRIVEAVGDKVDVFFDSGVRCGADIIKALALGAKCVLIGRPYAYGLAIGGEEGVRHVLRAMCGDLMMNMHLAGLRGVDEVSREILVKEDDVF</sequence>
<evidence type="ECO:0000256" key="4">
    <source>
        <dbReference type="SAM" id="MobiDB-lite"/>
    </source>
</evidence>
<dbReference type="InterPro" id="IPR037350">
    <property type="entry name" value="LMO_FMN"/>
</dbReference>
<dbReference type="PANTHER" id="PTHR10578:SF143">
    <property type="entry name" value="FMN-DEPENDENT ALPHA-HYDROXY ACID DEHYDROGENASE PB1A11.03"/>
    <property type="match status" value="1"/>
</dbReference>
<dbReference type="InterPro" id="IPR000262">
    <property type="entry name" value="FMN-dep_DH"/>
</dbReference>
<proteinExistence type="inferred from homology"/>
<gene>
    <name evidence="6" type="ORF">Daus18300_009865</name>
</gene>
<protein>
    <recommendedName>
        <fullName evidence="5">FMN hydroxy acid dehydrogenase domain-containing protein</fullName>
    </recommendedName>
</protein>
<dbReference type="Pfam" id="PF01070">
    <property type="entry name" value="FMN_dh"/>
    <property type="match status" value="1"/>
</dbReference>
<dbReference type="SUPFAM" id="SSF51395">
    <property type="entry name" value="FMN-linked oxidoreductases"/>
    <property type="match status" value="1"/>
</dbReference>
<evidence type="ECO:0000313" key="7">
    <source>
        <dbReference type="Proteomes" id="UP001583177"/>
    </source>
</evidence>
<dbReference type="EMBL" id="JAWRVE010000104">
    <property type="protein sequence ID" value="KAL1858731.1"/>
    <property type="molecule type" value="Genomic_DNA"/>
</dbReference>
<dbReference type="Gene3D" id="3.20.20.70">
    <property type="entry name" value="Aldolase class I"/>
    <property type="match status" value="1"/>
</dbReference>
<evidence type="ECO:0000259" key="5">
    <source>
        <dbReference type="PROSITE" id="PS51349"/>
    </source>
</evidence>
<reference evidence="6 7" key="1">
    <citation type="journal article" date="2024" name="IMA Fungus">
        <title>IMA Genome - F19 : A genome assembly and annotation guide to empower mycologists, including annotated draft genome sequences of Ceratocystis pirilliformis, Diaporthe australafricana, Fusarium ophioides, Paecilomyces lecythidis, and Sporothrix stenoceras.</title>
        <authorList>
            <person name="Aylward J."/>
            <person name="Wilson A.M."/>
            <person name="Visagie C.M."/>
            <person name="Spraker J."/>
            <person name="Barnes I."/>
            <person name="Buitendag C."/>
            <person name="Ceriani C."/>
            <person name="Del Mar Angel L."/>
            <person name="du Plessis D."/>
            <person name="Fuchs T."/>
            <person name="Gasser K."/>
            <person name="Kramer D."/>
            <person name="Li W."/>
            <person name="Munsamy K."/>
            <person name="Piso A."/>
            <person name="Price J.L."/>
            <person name="Sonnekus B."/>
            <person name="Thomas C."/>
            <person name="van der Nest A."/>
            <person name="van Dijk A."/>
            <person name="van Heerden A."/>
            <person name="van Vuuren N."/>
            <person name="Yilmaz N."/>
            <person name="Duong T.A."/>
            <person name="van der Merwe N.A."/>
            <person name="Wingfield M.J."/>
            <person name="Wingfield B.D."/>
        </authorList>
    </citation>
    <scope>NUCLEOTIDE SEQUENCE [LARGE SCALE GENOMIC DNA]</scope>
    <source>
        <strain evidence="6 7">CMW 18300</strain>
    </source>
</reference>
<dbReference type="PROSITE" id="PS00557">
    <property type="entry name" value="FMN_HYDROXY_ACID_DH_1"/>
    <property type="match status" value="1"/>
</dbReference>
<evidence type="ECO:0000256" key="1">
    <source>
        <dbReference type="ARBA" id="ARBA00001917"/>
    </source>
</evidence>
<dbReference type="InterPro" id="IPR012133">
    <property type="entry name" value="Alpha-hydoxy_acid_DH_FMN"/>
</dbReference>
<feature type="region of interest" description="Disordered" evidence="4">
    <location>
        <begin position="155"/>
        <end position="174"/>
    </location>
</feature>
<comment type="cofactor">
    <cofactor evidence="1">
        <name>FMN</name>
        <dbReference type="ChEBI" id="CHEBI:58210"/>
    </cofactor>
</comment>
<dbReference type="PANTHER" id="PTHR10578">
    <property type="entry name" value="S -2-HYDROXY-ACID OXIDASE-RELATED"/>
    <property type="match status" value="1"/>
</dbReference>
<keyword evidence="7" id="KW-1185">Reference proteome</keyword>
<evidence type="ECO:0000313" key="6">
    <source>
        <dbReference type="EMBL" id="KAL1858731.1"/>
    </source>
</evidence>
<dbReference type="InterPro" id="IPR037396">
    <property type="entry name" value="FMN_HAD"/>
</dbReference>
<evidence type="ECO:0000256" key="3">
    <source>
        <dbReference type="ARBA" id="ARBA00024042"/>
    </source>
</evidence>
<name>A0ABR3WCD6_9PEZI</name>
<dbReference type="InterPro" id="IPR008259">
    <property type="entry name" value="FMN_hydac_DH_AS"/>
</dbReference>
<accession>A0ABR3WCD6</accession>
<comment type="similarity">
    <text evidence="3">Belongs to the FMN-dependent alpha-hydroxy acid dehydrogenase family.</text>
</comment>